<evidence type="ECO:0000256" key="5">
    <source>
        <dbReference type="ARBA" id="ARBA00021023"/>
    </source>
</evidence>
<accession>A0A8C4QHM9</accession>
<reference evidence="13" key="2">
    <citation type="submission" date="2025-09" db="UniProtKB">
        <authorList>
            <consortium name="Ensembl"/>
        </authorList>
    </citation>
    <scope>IDENTIFICATION</scope>
</reference>
<keyword evidence="7" id="KW-0119">Carbohydrate metabolism</keyword>
<evidence type="ECO:0000256" key="7">
    <source>
        <dbReference type="ARBA" id="ARBA00023277"/>
    </source>
</evidence>
<dbReference type="InterPro" id="IPR047215">
    <property type="entry name" value="Galactose_mutarotase-like"/>
</dbReference>
<sequence length="295" mass="32220">MNKKKSARKRKKKTDRFDDYYLENPAYIGVVVGRVANRIGGSKFSLGGREFRVSQNDGTHCLHGGSAGFSKAIWKSKPIPGGVTLTINSPDGDQGFPGAVEASVTYLLRGQELEISYRATTTHSTPLSLTSHVYFNLAGQGNIYDHEVSIAADNYIPVDDTSIPTGEIASVEGTLFDLRKPVRLRDRLANLPGGGFDHNFCLMQGQGRHPCARVYDRGSGRTLTVETTMPGVQLYTANALSGVLGKGGTSYSAHDGLCLETQHWPDAVNKPHFPSPILHPGEMYNHTTWYTFTTE</sequence>
<evidence type="ECO:0000256" key="1">
    <source>
        <dbReference type="ARBA" id="ARBA00001712"/>
    </source>
</evidence>
<dbReference type="UniPathway" id="UPA00242"/>
<dbReference type="SUPFAM" id="SSF74650">
    <property type="entry name" value="Galactose mutarotase-like"/>
    <property type="match status" value="1"/>
</dbReference>
<evidence type="ECO:0000256" key="9">
    <source>
        <dbReference type="ARBA" id="ARBA00045743"/>
    </source>
</evidence>
<dbReference type="AlphaFoldDB" id="A0A8C4QHM9"/>
<dbReference type="InterPro" id="IPR014718">
    <property type="entry name" value="GH-type_carb-bd"/>
</dbReference>
<dbReference type="Pfam" id="PF01263">
    <property type="entry name" value="Aldose_epim"/>
    <property type="match status" value="1"/>
</dbReference>
<feature type="binding site" evidence="12">
    <location>
        <begin position="132"/>
        <end position="134"/>
    </location>
    <ligand>
        <name>beta-D-galactose</name>
        <dbReference type="ChEBI" id="CHEBI:27667"/>
    </ligand>
</feature>
<comment type="similarity">
    <text evidence="4">Belongs to the aldose epimerase family.</text>
</comment>
<evidence type="ECO:0000313" key="13">
    <source>
        <dbReference type="Ensembl" id="ENSEBUP00000015626.1"/>
    </source>
</evidence>
<feature type="active site" description="Proton donor" evidence="10">
    <location>
        <position position="132"/>
    </location>
</feature>
<dbReference type="PANTHER" id="PTHR10091:SF0">
    <property type="entry name" value="GALACTOSE MUTAROTASE"/>
    <property type="match status" value="1"/>
</dbReference>
<feature type="binding site" evidence="12">
    <location>
        <begin position="37"/>
        <end position="38"/>
    </location>
    <ligand>
        <name>beta-D-galactose</name>
        <dbReference type="ChEBI" id="CHEBI:27667"/>
    </ligand>
</feature>
<dbReference type="GeneTree" id="ENSGT00510000047589"/>
<dbReference type="Gene3D" id="2.70.98.10">
    <property type="match status" value="1"/>
</dbReference>
<comment type="function">
    <text evidence="9">Mutarotase that catalyzes the interconversion of beta-D-galactose and alpha-D-galactose during galactose metabolism. Beta-D-galactose is metabolized in the liver into glucose 1-phosphate, the primary metabolic fuel, by the action of four enzymes that constitute the Leloir pathway: GALM, GALK1 (galactokinase), GALT (galactose-1-phosphate uridylyltransferase) and GALE (UDP-galactose-4'-epimerase). Involved in the maintenance of the equilibrium between the beta- and alpha-anomers of galactose, therefore ensuring a sufficient supply of the alpha-anomer for GALK1. Also active on D-glucose although shows a preference for galactose over glucose.</text>
</comment>
<dbReference type="PANTHER" id="PTHR10091">
    <property type="entry name" value="ALDOSE-1-EPIMERASE"/>
    <property type="match status" value="1"/>
</dbReference>
<dbReference type="InterPro" id="IPR011013">
    <property type="entry name" value="Gal_mutarotase_sf_dom"/>
</dbReference>
<protein>
    <recommendedName>
        <fullName evidence="5">Galactose mutarotase</fullName>
    </recommendedName>
    <alternativeName>
        <fullName evidence="8">Aldose 1-epimerase</fullName>
    </alternativeName>
</protein>
<dbReference type="GO" id="GO:0033499">
    <property type="term" value="P:galactose catabolic process via UDP-galactose, Leloir pathway"/>
    <property type="evidence" value="ECO:0007669"/>
    <property type="project" value="TreeGrafter"/>
</dbReference>
<dbReference type="InterPro" id="IPR015443">
    <property type="entry name" value="Aldose_1-epimerase"/>
</dbReference>
<comment type="catalytic activity">
    <reaction evidence="1">
        <text>alpha-D-galactose = beta-D-galactose</text>
        <dbReference type="Rhea" id="RHEA:28675"/>
        <dbReference type="ChEBI" id="CHEBI:27667"/>
        <dbReference type="ChEBI" id="CHEBI:28061"/>
        <dbReference type="EC" id="5.1.3.3"/>
    </reaction>
    <physiologicalReaction direction="right-to-left" evidence="1">
        <dbReference type="Rhea" id="RHEA:28677"/>
    </physiologicalReaction>
</comment>
<dbReference type="PIRSF" id="PIRSF005096">
    <property type="entry name" value="GALM"/>
    <property type="match status" value="1"/>
</dbReference>
<evidence type="ECO:0000256" key="4">
    <source>
        <dbReference type="ARBA" id="ARBA00006206"/>
    </source>
</evidence>
<evidence type="ECO:0000313" key="14">
    <source>
        <dbReference type="Proteomes" id="UP000694388"/>
    </source>
</evidence>
<dbReference type="GO" id="GO:0006006">
    <property type="term" value="P:glucose metabolic process"/>
    <property type="evidence" value="ECO:0007669"/>
    <property type="project" value="TreeGrafter"/>
</dbReference>
<proteinExistence type="inferred from homology"/>
<reference evidence="13" key="1">
    <citation type="submission" date="2025-08" db="UniProtKB">
        <authorList>
            <consortium name="Ensembl"/>
        </authorList>
    </citation>
    <scope>IDENTIFICATION</scope>
</reference>
<evidence type="ECO:0000256" key="2">
    <source>
        <dbReference type="ARBA" id="ARBA00004947"/>
    </source>
</evidence>
<dbReference type="Proteomes" id="UP000694388">
    <property type="component" value="Unplaced"/>
</dbReference>
<evidence type="ECO:0000256" key="3">
    <source>
        <dbReference type="ARBA" id="ARBA00005028"/>
    </source>
</evidence>
<dbReference type="NCBIfam" id="NF008277">
    <property type="entry name" value="PRK11055.1"/>
    <property type="match status" value="1"/>
</dbReference>
<comment type="pathway">
    <text evidence="3">Carbohydrate metabolism; hexose metabolism.</text>
</comment>
<evidence type="ECO:0000256" key="12">
    <source>
        <dbReference type="PIRSR" id="PIRSR005096-3"/>
    </source>
</evidence>
<keyword evidence="14" id="KW-1185">Reference proteome</keyword>
<dbReference type="Ensembl" id="ENSEBUT00000016202.1">
    <property type="protein sequence ID" value="ENSEBUP00000015626.1"/>
    <property type="gene ID" value="ENSEBUG00000009839.1"/>
</dbReference>
<dbReference type="GO" id="GO:0004034">
    <property type="term" value="F:aldose 1-epimerase activity"/>
    <property type="evidence" value="ECO:0007669"/>
    <property type="project" value="UniProtKB-EC"/>
</dbReference>
<comment type="pathway">
    <text evidence="2">Carbohydrate metabolism; galactose metabolism.</text>
</comment>
<evidence type="ECO:0000256" key="6">
    <source>
        <dbReference type="ARBA" id="ARBA00023235"/>
    </source>
</evidence>
<evidence type="ECO:0000256" key="10">
    <source>
        <dbReference type="PIRSR" id="PIRSR005096-1"/>
    </source>
</evidence>
<dbReference type="GO" id="GO:0030246">
    <property type="term" value="F:carbohydrate binding"/>
    <property type="evidence" value="ECO:0007669"/>
    <property type="project" value="InterPro"/>
</dbReference>
<organism evidence="13 14">
    <name type="scientific">Eptatretus burgeri</name>
    <name type="common">Inshore hagfish</name>
    <dbReference type="NCBI Taxonomy" id="7764"/>
    <lineage>
        <taxon>Eukaryota</taxon>
        <taxon>Metazoa</taxon>
        <taxon>Chordata</taxon>
        <taxon>Craniata</taxon>
        <taxon>Vertebrata</taxon>
        <taxon>Cyclostomata</taxon>
        <taxon>Myxini</taxon>
        <taxon>Myxiniformes</taxon>
        <taxon>Myxinidae</taxon>
        <taxon>Eptatretinae</taxon>
        <taxon>Eptatretus</taxon>
    </lineage>
</organism>
<evidence type="ECO:0000256" key="8">
    <source>
        <dbReference type="ARBA" id="ARBA00032729"/>
    </source>
</evidence>
<dbReference type="UniPathway" id="UPA00214"/>
<feature type="binding site" evidence="11">
    <location>
        <position position="197"/>
    </location>
    <ligand>
        <name>beta-D-galactose</name>
        <dbReference type="ChEBI" id="CHEBI:27667"/>
    </ligand>
</feature>
<name>A0A8C4QHM9_EPTBU</name>
<dbReference type="CDD" id="cd09019">
    <property type="entry name" value="galactose_mutarotase_like"/>
    <property type="match status" value="1"/>
</dbReference>
<keyword evidence="6" id="KW-0413">Isomerase</keyword>
<feature type="active site" description="Proton acceptor" evidence="10">
    <location>
        <position position="260"/>
    </location>
</feature>
<evidence type="ECO:0000256" key="11">
    <source>
        <dbReference type="PIRSR" id="PIRSR005096-2"/>
    </source>
</evidence>
<dbReference type="InterPro" id="IPR008183">
    <property type="entry name" value="Aldose_1/G6P_1-epimerase"/>
</dbReference>